<gene>
    <name evidence="1" type="ORF">I2H38_11290</name>
</gene>
<dbReference type="AlphaFoldDB" id="A0A931FPX5"/>
<reference evidence="1" key="1">
    <citation type="submission" date="2020-11" db="EMBL/GenBank/DDBJ databases">
        <authorList>
            <person name="Kim M.K."/>
        </authorList>
    </citation>
    <scope>NUCLEOTIDE SEQUENCE</scope>
    <source>
        <strain evidence="1">BT350</strain>
    </source>
</reference>
<comment type="caution">
    <text evidence="1">The sequence shown here is derived from an EMBL/GenBank/DDBJ whole genome shotgun (WGS) entry which is preliminary data.</text>
</comment>
<organism evidence="1 2">
    <name type="scientific">Microvirga alba</name>
    <dbReference type="NCBI Taxonomy" id="2791025"/>
    <lineage>
        <taxon>Bacteria</taxon>
        <taxon>Pseudomonadati</taxon>
        <taxon>Pseudomonadota</taxon>
        <taxon>Alphaproteobacteria</taxon>
        <taxon>Hyphomicrobiales</taxon>
        <taxon>Methylobacteriaceae</taxon>
        <taxon>Microvirga</taxon>
    </lineage>
</organism>
<dbReference type="EMBL" id="JADQDO010000005">
    <property type="protein sequence ID" value="MBF9233962.1"/>
    <property type="molecule type" value="Genomic_DNA"/>
</dbReference>
<dbReference type="Proteomes" id="UP000599312">
    <property type="component" value="Unassembled WGS sequence"/>
</dbReference>
<protein>
    <submittedName>
        <fullName evidence="1">Uncharacterized protein</fullName>
    </submittedName>
</protein>
<accession>A0A931FPX5</accession>
<evidence type="ECO:0000313" key="2">
    <source>
        <dbReference type="Proteomes" id="UP000599312"/>
    </source>
</evidence>
<sequence length="76" mass="8965">MSKTMRPYDVKDTDEFLQMESDNHPRKPGKWSILHSGRHISLIAPYGERSISIPRDQFNAIVDWYLKPQTVREPRP</sequence>
<proteinExistence type="predicted"/>
<dbReference type="RefSeq" id="WP_196271969.1">
    <property type="nucleotide sequence ID" value="NZ_JADQDO010000005.1"/>
</dbReference>
<evidence type="ECO:0000313" key="1">
    <source>
        <dbReference type="EMBL" id="MBF9233962.1"/>
    </source>
</evidence>
<name>A0A931FPX5_9HYPH</name>
<keyword evidence="2" id="KW-1185">Reference proteome</keyword>